<evidence type="ECO:0000313" key="7">
    <source>
        <dbReference type="EMBL" id="KTD82882.1"/>
    </source>
</evidence>
<dbReference type="InterPro" id="IPR036390">
    <property type="entry name" value="WH_DNA-bd_sf"/>
</dbReference>
<dbReference type="OrthoDB" id="9766840at2"/>
<dbReference type="SUPFAM" id="SSF53335">
    <property type="entry name" value="S-adenosyl-L-methionine-dependent methyltransferases"/>
    <property type="match status" value="1"/>
</dbReference>
<dbReference type="GO" id="GO:0046983">
    <property type="term" value="F:protein dimerization activity"/>
    <property type="evidence" value="ECO:0007669"/>
    <property type="project" value="InterPro"/>
</dbReference>
<dbReference type="EMBL" id="LNZB01000006">
    <property type="protein sequence ID" value="KTD82882.1"/>
    <property type="molecule type" value="Genomic_DNA"/>
</dbReference>
<dbReference type="GO" id="GO:0032259">
    <property type="term" value="P:methylation"/>
    <property type="evidence" value="ECO:0007669"/>
    <property type="project" value="UniProtKB-KW"/>
</dbReference>
<evidence type="ECO:0000256" key="1">
    <source>
        <dbReference type="ARBA" id="ARBA00022603"/>
    </source>
</evidence>
<feature type="domain" description="O-methyltransferase C-terminal" evidence="5">
    <location>
        <begin position="109"/>
        <end position="299"/>
    </location>
</feature>
<dbReference type="Proteomes" id="UP000054729">
    <property type="component" value="Unassembled WGS sequence"/>
</dbReference>
<evidence type="ECO:0000256" key="2">
    <source>
        <dbReference type="ARBA" id="ARBA00022679"/>
    </source>
</evidence>
<keyword evidence="2 7" id="KW-0808">Transferase</keyword>
<dbReference type="InterPro" id="IPR001077">
    <property type="entry name" value="COMT_C"/>
</dbReference>
<dbReference type="Gene3D" id="3.40.50.150">
    <property type="entry name" value="Vaccinia Virus protein VP39"/>
    <property type="match status" value="1"/>
</dbReference>
<dbReference type="PROSITE" id="PS51683">
    <property type="entry name" value="SAM_OMT_II"/>
    <property type="match status" value="1"/>
</dbReference>
<dbReference type="Pfam" id="PF00891">
    <property type="entry name" value="Methyltransf_2"/>
    <property type="match status" value="1"/>
</dbReference>
<keyword evidence="3" id="KW-0949">S-adenosyl-L-methionine</keyword>
<dbReference type="Pfam" id="PF08100">
    <property type="entry name" value="Dimerisation"/>
    <property type="match status" value="1"/>
</dbReference>
<dbReference type="PATRIC" id="fig|66969.6.peg.390"/>
<dbReference type="InterPro" id="IPR029063">
    <property type="entry name" value="SAM-dependent_MTases_sf"/>
</dbReference>
<protein>
    <submittedName>
        <fullName evidence="7">O-methyltransferase</fullName>
    </submittedName>
</protein>
<gene>
    <name evidence="7" type="ORF">Lwal_0360</name>
</gene>
<accession>A0A0W1ANQ7</accession>
<dbReference type="InterPro" id="IPR016461">
    <property type="entry name" value="COMT-like"/>
</dbReference>
<dbReference type="PIRSF" id="PIRSF005739">
    <property type="entry name" value="O-mtase"/>
    <property type="match status" value="1"/>
</dbReference>
<dbReference type="Gene3D" id="1.10.10.10">
    <property type="entry name" value="Winged helix-like DNA-binding domain superfamily/Winged helix DNA-binding domain"/>
    <property type="match status" value="1"/>
</dbReference>
<feature type="active site" description="Proton acceptor" evidence="4">
    <location>
        <position position="229"/>
    </location>
</feature>
<dbReference type="SUPFAM" id="SSF46785">
    <property type="entry name" value="Winged helix' DNA-binding domain"/>
    <property type="match status" value="1"/>
</dbReference>
<organism evidence="7 8">
    <name type="scientific">Legionella waltersii</name>
    <dbReference type="NCBI Taxonomy" id="66969"/>
    <lineage>
        <taxon>Bacteria</taxon>
        <taxon>Pseudomonadati</taxon>
        <taxon>Pseudomonadota</taxon>
        <taxon>Gammaproteobacteria</taxon>
        <taxon>Legionellales</taxon>
        <taxon>Legionellaceae</taxon>
        <taxon>Legionella</taxon>
    </lineage>
</organism>
<dbReference type="RefSeq" id="WP_058479215.1">
    <property type="nucleotide sequence ID" value="NZ_CAAAIQ010000003.1"/>
</dbReference>
<proteinExistence type="predicted"/>
<evidence type="ECO:0000259" key="6">
    <source>
        <dbReference type="Pfam" id="PF08100"/>
    </source>
</evidence>
<dbReference type="GO" id="GO:0008171">
    <property type="term" value="F:O-methyltransferase activity"/>
    <property type="evidence" value="ECO:0007669"/>
    <property type="project" value="InterPro"/>
</dbReference>
<dbReference type="STRING" id="66969.Lwal_0360"/>
<evidence type="ECO:0000313" key="8">
    <source>
        <dbReference type="Proteomes" id="UP000054729"/>
    </source>
</evidence>
<dbReference type="PANTHER" id="PTHR43712:SF2">
    <property type="entry name" value="O-METHYLTRANSFERASE CICE"/>
    <property type="match status" value="1"/>
</dbReference>
<evidence type="ECO:0000259" key="5">
    <source>
        <dbReference type="Pfam" id="PF00891"/>
    </source>
</evidence>
<keyword evidence="8" id="KW-1185">Reference proteome</keyword>
<feature type="domain" description="O-methyltransferase dimerisation" evidence="6">
    <location>
        <begin position="15"/>
        <end position="84"/>
    </location>
</feature>
<evidence type="ECO:0000256" key="4">
    <source>
        <dbReference type="PIRSR" id="PIRSR005739-1"/>
    </source>
</evidence>
<keyword evidence="1 7" id="KW-0489">Methyltransferase</keyword>
<reference evidence="7 8" key="1">
    <citation type="submission" date="2015-11" db="EMBL/GenBank/DDBJ databases">
        <title>Genomic analysis of 38 Legionella species identifies large and diverse effector repertoires.</title>
        <authorList>
            <person name="Burstein D."/>
            <person name="Amaro F."/>
            <person name="Zusman T."/>
            <person name="Lifshitz Z."/>
            <person name="Cohen O."/>
            <person name="Gilbert J.A."/>
            <person name="Pupko T."/>
            <person name="Shuman H.A."/>
            <person name="Segal G."/>
        </authorList>
    </citation>
    <scope>NUCLEOTIDE SEQUENCE [LARGE SCALE GENOMIC DNA]</scope>
    <source>
        <strain evidence="7 8">ATCC 51914</strain>
    </source>
</reference>
<dbReference type="AlphaFoldDB" id="A0A0W1ANQ7"/>
<name>A0A0W1ANQ7_9GAMM</name>
<comment type="caution">
    <text evidence="7">The sequence shown here is derived from an EMBL/GenBank/DDBJ whole genome shotgun (WGS) entry which is preliminary data.</text>
</comment>
<dbReference type="PANTHER" id="PTHR43712">
    <property type="entry name" value="PUTATIVE (AFU_ORTHOLOGUE AFUA_4G14580)-RELATED"/>
    <property type="match status" value="1"/>
</dbReference>
<dbReference type="InterPro" id="IPR012967">
    <property type="entry name" value="COMT_dimerisation"/>
</dbReference>
<dbReference type="InterPro" id="IPR036388">
    <property type="entry name" value="WH-like_DNA-bd_sf"/>
</dbReference>
<evidence type="ECO:0000256" key="3">
    <source>
        <dbReference type="ARBA" id="ARBA00022691"/>
    </source>
</evidence>
<sequence>MNNELPAHLQLANMSRAYVVSRAIHAVARLGVADYMSEGPTSIEKLAASTSTIPELLDRVLSFLSDYGVFLKTDSGYCLTSLSHPLQQNHPESMKHVISMVDETWWQAFSNLEDGLKTGVTPFIRQHNTDFFSLINSNGERKDQFKQGMDKLSAIDDRAIIASYPFSQFNSIVDIGYGREHLIHELKQSNPDLITSTFKIDPHQTNRVNTVNWSNLQKAEAYVLKGILHDFNDETTKRLLISLYKEIPKESTLLIAEQAIPESNMPHTNKTMDIIMMVLVGGKQRTVKKWVELISDTGFHFLNAYPSQGLFTIMEFSCKSIGVK</sequence>